<reference evidence="3" key="1">
    <citation type="journal article" date="2020" name="Stud. Mycol.">
        <title>101 Dothideomycetes genomes: a test case for predicting lifestyles and emergence of pathogens.</title>
        <authorList>
            <person name="Haridas S."/>
            <person name="Albert R."/>
            <person name="Binder M."/>
            <person name="Bloem J."/>
            <person name="Labutti K."/>
            <person name="Salamov A."/>
            <person name="Andreopoulos B."/>
            <person name="Baker S."/>
            <person name="Barry K."/>
            <person name="Bills G."/>
            <person name="Bluhm B."/>
            <person name="Cannon C."/>
            <person name="Castanera R."/>
            <person name="Culley D."/>
            <person name="Daum C."/>
            <person name="Ezra D."/>
            <person name="Gonzalez J."/>
            <person name="Henrissat B."/>
            <person name="Kuo A."/>
            <person name="Liang C."/>
            <person name="Lipzen A."/>
            <person name="Lutzoni F."/>
            <person name="Magnuson J."/>
            <person name="Mondo S."/>
            <person name="Nolan M."/>
            <person name="Ohm R."/>
            <person name="Pangilinan J."/>
            <person name="Park H.-J."/>
            <person name="Ramirez L."/>
            <person name="Alfaro M."/>
            <person name="Sun H."/>
            <person name="Tritt A."/>
            <person name="Yoshinaga Y."/>
            <person name="Zwiers L.-H."/>
            <person name="Turgeon B."/>
            <person name="Goodwin S."/>
            <person name="Spatafora J."/>
            <person name="Crous P."/>
            <person name="Grigoriev I."/>
        </authorList>
    </citation>
    <scope>NUCLEOTIDE SEQUENCE</scope>
    <source>
        <strain evidence="3">CBS 121410</strain>
    </source>
</reference>
<proteinExistence type="predicted"/>
<dbReference type="AlphaFoldDB" id="A0A9P4HT11"/>
<evidence type="ECO:0000313" key="3">
    <source>
        <dbReference type="EMBL" id="KAF2086193.1"/>
    </source>
</evidence>
<evidence type="ECO:0000256" key="1">
    <source>
        <dbReference type="SAM" id="MobiDB-lite"/>
    </source>
</evidence>
<dbReference type="Pfam" id="PF09816">
    <property type="entry name" value="EAF"/>
    <property type="match status" value="1"/>
</dbReference>
<feature type="region of interest" description="Disordered" evidence="1">
    <location>
        <begin position="208"/>
        <end position="556"/>
    </location>
</feature>
<name>A0A9P4HT11_9PEZI</name>
<feature type="region of interest" description="Disordered" evidence="1">
    <location>
        <begin position="42"/>
        <end position="90"/>
    </location>
</feature>
<dbReference type="EMBL" id="ML978726">
    <property type="protein sequence ID" value="KAF2086193.1"/>
    <property type="molecule type" value="Genomic_DNA"/>
</dbReference>
<feature type="compositionally biased region" description="Polar residues" evidence="1">
    <location>
        <begin position="409"/>
        <end position="418"/>
    </location>
</feature>
<dbReference type="OrthoDB" id="125903at2759"/>
<comment type="caution">
    <text evidence="3">The sequence shown here is derived from an EMBL/GenBank/DDBJ whole genome shotgun (WGS) entry which is preliminary data.</text>
</comment>
<protein>
    <recommendedName>
        <fullName evidence="2">Transcription elongation factor Eaf N-terminal domain-containing protein</fullName>
    </recommendedName>
</protein>
<feature type="compositionally biased region" description="Polar residues" evidence="1">
    <location>
        <begin position="71"/>
        <end position="90"/>
    </location>
</feature>
<feature type="region of interest" description="Disordered" evidence="1">
    <location>
        <begin position="166"/>
        <end position="195"/>
    </location>
</feature>
<feature type="compositionally biased region" description="Polar residues" evidence="1">
    <location>
        <begin position="224"/>
        <end position="239"/>
    </location>
</feature>
<dbReference type="InterPro" id="IPR019194">
    <property type="entry name" value="Tscrpt_elong_fac_Eaf_N"/>
</dbReference>
<evidence type="ECO:0000259" key="2">
    <source>
        <dbReference type="Pfam" id="PF09816"/>
    </source>
</evidence>
<feature type="compositionally biased region" description="Acidic residues" evidence="1">
    <location>
        <begin position="515"/>
        <end position="524"/>
    </location>
</feature>
<accession>A0A9P4HT11</accession>
<feature type="compositionally biased region" description="Low complexity" evidence="1">
    <location>
        <begin position="498"/>
        <end position="514"/>
    </location>
</feature>
<feature type="domain" description="Transcription elongation factor Eaf N-terminal" evidence="2">
    <location>
        <begin position="21"/>
        <end position="125"/>
    </location>
</feature>
<gene>
    <name evidence="3" type="ORF">K490DRAFT_58171</name>
</gene>
<feature type="compositionally biased region" description="Acidic residues" evidence="1">
    <location>
        <begin position="351"/>
        <end position="365"/>
    </location>
</feature>
<feature type="compositionally biased region" description="Acidic residues" evidence="1">
    <location>
        <begin position="536"/>
        <end position="556"/>
    </location>
</feature>
<feature type="compositionally biased region" description="Low complexity" evidence="1">
    <location>
        <begin position="272"/>
        <end position="309"/>
    </location>
</feature>
<dbReference type="Proteomes" id="UP000799776">
    <property type="component" value="Unassembled WGS sequence"/>
</dbReference>
<feature type="compositionally biased region" description="Acidic residues" evidence="1">
    <location>
        <begin position="440"/>
        <end position="461"/>
    </location>
</feature>
<feature type="compositionally biased region" description="Acidic residues" evidence="1">
    <location>
        <begin position="476"/>
        <end position="489"/>
    </location>
</feature>
<feature type="compositionally biased region" description="Basic and acidic residues" evidence="1">
    <location>
        <begin position="426"/>
        <end position="439"/>
    </location>
</feature>
<organism evidence="3 4">
    <name type="scientific">Saccharata proteae CBS 121410</name>
    <dbReference type="NCBI Taxonomy" id="1314787"/>
    <lineage>
        <taxon>Eukaryota</taxon>
        <taxon>Fungi</taxon>
        <taxon>Dikarya</taxon>
        <taxon>Ascomycota</taxon>
        <taxon>Pezizomycotina</taxon>
        <taxon>Dothideomycetes</taxon>
        <taxon>Dothideomycetes incertae sedis</taxon>
        <taxon>Botryosphaeriales</taxon>
        <taxon>Saccharataceae</taxon>
        <taxon>Saccharata</taxon>
    </lineage>
</organism>
<keyword evidence="4" id="KW-1185">Reference proteome</keyword>
<sequence>MASPQVHAQPKLLDPHRNAKYTLHVSDRIAKAKAGDTAYTSVKFNHKPPQTAPERETKITSNDSPAEPFTLSLTDSTEDGSGTYTYTGNRSSSKKSYVLLFDAAKQTCTLEPLDAGYTFNIQSTPFEPDAAMLARTYPRIKARKPSVAAAAAGTASDAEDGLFSDASDAHSAFGDGSPARHDGESDSDTIADENNPYDYRHFLNAAAGHETDGGVSPHPASAVATPQSHPRPTPLSQVRNAKDLPTPKPPPKQTTQRKRKSPEPAALRKPAAKPAAATTKPKTTKSSTTSGTSSKPKPSSTQSSTTAPPEIRLDRRASTRITSPPPSSTKHAAPPRQPSPAPSATRTNDSAEADADGDSDDDLGFEIDYGTGTGTTNNRRPAPPKRSIALAFGNNIASDGPISLRSAADSASPNSTLGTPAMGAARHRDNPERKRSADRDEIDFDDQSDEDDGYAEDDEAVPGEVDVGNQNLAEDSGGDEDADADEDVEPMVLGSPAQGREGQEQQLGDGQQGDANDDYDDFEAEITQALASAAEDVGEAGAEEVEEESEVESEEE</sequence>
<evidence type="ECO:0000313" key="4">
    <source>
        <dbReference type="Proteomes" id="UP000799776"/>
    </source>
</evidence>